<gene>
    <name evidence="1" type="ORF">DX116_19685</name>
</gene>
<reference evidence="1 2" key="1">
    <citation type="submission" date="2018-08" db="EMBL/GenBank/DDBJ databases">
        <title>Aeromicrobium sp. M2KJ-4, whole genome shotgun sequence.</title>
        <authorList>
            <person name="Tuo L."/>
        </authorList>
    </citation>
    <scope>NUCLEOTIDE SEQUENCE [LARGE SCALE GENOMIC DNA]</scope>
    <source>
        <strain evidence="1 2">M2KJ-4</strain>
    </source>
</reference>
<accession>A0A371NZF9</accession>
<keyword evidence="2" id="KW-1185">Reference proteome</keyword>
<dbReference type="Proteomes" id="UP000265581">
    <property type="component" value="Unassembled WGS sequence"/>
</dbReference>
<evidence type="ECO:0000313" key="1">
    <source>
        <dbReference type="EMBL" id="REK69067.1"/>
    </source>
</evidence>
<evidence type="ECO:0000313" key="2">
    <source>
        <dbReference type="Proteomes" id="UP000265581"/>
    </source>
</evidence>
<dbReference type="RefSeq" id="WP_119705987.1">
    <property type="nucleotide sequence ID" value="NZ_JBHSOI010000001.1"/>
</dbReference>
<organism evidence="1 2">
    <name type="scientific">Aeromicrobium endophyticum</name>
    <dbReference type="NCBI Taxonomy" id="2292704"/>
    <lineage>
        <taxon>Bacteria</taxon>
        <taxon>Bacillati</taxon>
        <taxon>Actinomycetota</taxon>
        <taxon>Actinomycetes</taxon>
        <taxon>Propionibacteriales</taxon>
        <taxon>Nocardioidaceae</taxon>
        <taxon>Aeromicrobium</taxon>
    </lineage>
</organism>
<protein>
    <submittedName>
        <fullName evidence="1">Uncharacterized protein</fullName>
    </submittedName>
</protein>
<sequence>MTSAGGPAVYLRLAGLRATLDSPTVRLGTLAQLALGQAGARVMRSDEAGAPAKPRDDAFSWMLQHDRFLRDLSDGGPRAAGAHGGVVVSDDVRTIAAARPDVPALAGAPVLWAAPAPALLDPAERPAGALTLTTADADVLAAAGVRATSLLAWSRPVTAVRPVRRVVVAVGAGAAPDVLALTAALASGLPGRPVVDVLPDQPLQAGDRLHAPQHPWARSRLVRSCDLLLVLGRSAGADLLAAEATAAGARVHRIVVGAARPDPSPLAGALPHGWGLAPIDTVARAESLHVPLRALAGWLTEVSGARDEER</sequence>
<dbReference type="AlphaFoldDB" id="A0A371NZF9"/>
<proteinExistence type="predicted"/>
<dbReference type="EMBL" id="QUBR01000003">
    <property type="protein sequence ID" value="REK69067.1"/>
    <property type="molecule type" value="Genomic_DNA"/>
</dbReference>
<comment type="caution">
    <text evidence="1">The sequence shown here is derived from an EMBL/GenBank/DDBJ whole genome shotgun (WGS) entry which is preliminary data.</text>
</comment>
<name>A0A371NZF9_9ACTN</name>